<evidence type="ECO:0000256" key="7">
    <source>
        <dbReference type="ARBA" id="ARBA00047899"/>
    </source>
</evidence>
<evidence type="ECO:0000256" key="6">
    <source>
        <dbReference type="ARBA" id="ARBA00022840"/>
    </source>
</evidence>
<evidence type="ECO:0000256" key="3">
    <source>
        <dbReference type="ARBA" id="ARBA00022679"/>
    </source>
</evidence>
<keyword evidence="6" id="KW-0067">ATP-binding</keyword>
<feature type="region of interest" description="Disordered" evidence="9">
    <location>
        <begin position="635"/>
        <end position="661"/>
    </location>
</feature>
<evidence type="ECO:0000256" key="5">
    <source>
        <dbReference type="ARBA" id="ARBA00022777"/>
    </source>
</evidence>
<dbReference type="PROSITE" id="PS00108">
    <property type="entry name" value="PROTEIN_KINASE_ST"/>
    <property type="match status" value="1"/>
</dbReference>
<reference evidence="11 12" key="1">
    <citation type="submission" date="2020-08" db="EMBL/GenBank/DDBJ databases">
        <title>Plant Genome Project.</title>
        <authorList>
            <person name="Zhang R.-G."/>
        </authorList>
    </citation>
    <scope>NUCLEOTIDE SEQUENCE [LARGE SCALE GENOMIC DNA]</scope>
    <source>
        <tissue evidence="11">Rhizome</tissue>
    </source>
</reference>
<organism evidence="11 12">
    <name type="scientific">Zingiber officinale</name>
    <name type="common">Ginger</name>
    <name type="synonym">Amomum zingiber</name>
    <dbReference type="NCBI Taxonomy" id="94328"/>
    <lineage>
        <taxon>Eukaryota</taxon>
        <taxon>Viridiplantae</taxon>
        <taxon>Streptophyta</taxon>
        <taxon>Embryophyta</taxon>
        <taxon>Tracheophyta</taxon>
        <taxon>Spermatophyta</taxon>
        <taxon>Magnoliopsida</taxon>
        <taxon>Liliopsida</taxon>
        <taxon>Zingiberales</taxon>
        <taxon>Zingiberaceae</taxon>
        <taxon>Zingiber</taxon>
    </lineage>
</organism>
<evidence type="ECO:0000256" key="4">
    <source>
        <dbReference type="ARBA" id="ARBA00022741"/>
    </source>
</evidence>
<evidence type="ECO:0000313" key="12">
    <source>
        <dbReference type="Proteomes" id="UP000734854"/>
    </source>
</evidence>
<dbReference type="FunFam" id="1.10.510.10:FF:000046">
    <property type="entry name" value="probable serine/threonine-protein kinase WNK9"/>
    <property type="match status" value="1"/>
</dbReference>
<evidence type="ECO:0000256" key="2">
    <source>
        <dbReference type="ARBA" id="ARBA00022527"/>
    </source>
</evidence>
<dbReference type="InterPro" id="IPR008271">
    <property type="entry name" value="Ser/Thr_kinase_AS"/>
</dbReference>
<dbReference type="SMART" id="SM00220">
    <property type="entry name" value="S_TKc"/>
    <property type="match status" value="1"/>
</dbReference>
<dbReference type="InterPro" id="IPR011009">
    <property type="entry name" value="Kinase-like_dom_sf"/>
</dbReference>
<evidence type="ECO:0000256" key="9">
    <source>
        <dbReference type="SAM" id="MobiDB-lite"/>
    </source>
</evidence>
<dbReference type="Pfam" id="PF12202">
    <property type="entry name" value="OSR1_C"/>
    <property type="match status" value="1"/>
</dbReference>
<sequence>MRHAESWNVPALEAVGQIFKLGSAEADGILHVLQGWAVKRKTRITSSSSRSIPQEDMEGLLLFLIFCPLFFGGDFLAASYRAFDEYEGIEVAWNQVKLYDFLQSPENLERLYCEIHLLKTLKHRNIMKFYTSWVDTAERNINFVTELFTSGTLRQYRQKHRRINIRAVKHWCRQIISGLLYLHSHDPPIIHRDLKCDNIFINGNQGEVKIGDLGLAAILRKSHAIHCVGTPEFMAPEVYEEEYNELVDIYSFGMCVLEMVTFEYPYSECTHPVQIYKKVVSGMKPEALYRVKDPEVREFVEKCLATASERLSARELLDDPFLQIDLGSSYEEQDIGFLHQILREPSLELIQSNGSLNGNYFSNNVQHQIELENGWDYDITDMVEHGMSLFDNRKDDQPANIDITIKGKRKEDGNIFLRLRISDKEGCVRNIYFLFDIEADTALSVATEMVAELDIMDYDVTKIADMIDGEVASLVPGWKLGPGIEENPRVCRKCASNVSSCGSMKSVNCCHIECAEMHGRFEEVTYQVEETELCVTEEVPMLFTSQSVELEDCSLSLRFNHSDEECGQLDSLGKGEKVIHMDDCSRSESKKTLQQYLDSPEFDYQFTAPNELDASLNGIGQDLKWLEANYVIESQRASKRGPRPSPDSTNKARGKQNGFVGSSEEIMHMKSFHLGKRYSFHIPQSDTDEPCSLKMTSSDSRHCSLQSHRDQNRVMNSPDSPEQMFTANNFYSGSASAHTRTKSLPIA</sequence>
<proteinExistence type="predicted"/>
<dbReference type="Gene3D" id="3.10.20.90">
    <property type="entry name" value="Phosphatidylinositol 3-kinase Catalytic Subunit, Chain A, domain 1"/>
    <property type="match status" value="1"/>
</dbReference>
<keyword evidence="2" id="KW-0723">Serine/threonine-protein kinase</keyword>
<dbReference type="FunFam" id="3.30.200.20:FF:000075">
    <property type="entry name" value="Probable serine/threonine-protein kinase WNK1"/>
    <property type="match status" value="1"/>
</dbReference>
<dbReference type="AlphaFoldDB" id="A0A8J5KQS3"/>
<keyword evidence="4" id="KW-0547">Nucleotide-binding</keyword>
<dbReference type="EC" id="2.7.11.1" evidence="1"/>
<dbReference type="InterPro" id="IPR050588">
    <property type="entry name" value="WNK_Ser-Thr_kinase"/>
</dbReference>
<comment type="caution">
    <text evidence="11">The sequence shown here is derived from an EMBL/GenBank/DDBJ whole genome shotgun (WGS) entry which is preliminary data.</text>
</comment>
<comment type="catalytic activity">
    <reaction evidence="8">
        <text>L-seryl-[protein] + ATP = O-phospho-L-seryl-[protein] + ADP + H(+)</text>
        <dbReference type="Rhea" id="RHEA:17989"/>
        <dbReference type="Rhea" id="RHEA-COMP:9863"/>
        <dbReference type="Rhea" id="RHEA-COMP:11604"/>
        <dbReference type="ChEBI" id="CHEBI:15378"/>
        <dbReference type="ChEBI" id="CHEBI:29999"/>
        <dbReference type="ChEBI" id="CHEBI:30616"/>
        <dbReference type="ChEBI" id="CHEBI:83421"/>
        <dbReference type="ChEBI" id="CHEBI:456216"/>
        <dbReference type="EC" id="2.7.11.1"/>
    </reaction>
</comment>
<accession>A0A8J5KQS3</accession>
<evidence type="ECO:0000259" key="10">
    <source>
        <dbReference type="PROSITE" id="PS50011"/>
    </source>
</evidence>
<dbReference type="Pfam" id="PF00069">
    <property type="entry name" value="Pkinase"/>
    <property type="match status" value="1"/>
</dbReference>
<protein>
    <recommendedName>
        <fullName evidence="1">non-specific serine/threonine protein kinase</fullName>
        <ecNumber evidence="1">2.7.11.1</ecNumber>
    </recommendedName>
</protein>
<dbReference type="CDD" id="cd13983">
    <property type="entry name" value="STKc_WNK"/>
    <property type="match status" value="1"/>
</dbReference>
<dbReference type="EMBL" id="JACMSC010000015">
    <property type="protein sequence ID" value="KAG6488314.1"/>
    <property type="molecule type" value="Genomic_DNA"/>
</dbReference>
<keyword evidence="5" id="KW-0418">Kinase</keyword>
<dbReference type="PANTHER" id="PTHR13902">
    <property type="entry name" value="SERINE/THREONINE-PROTEIN KINASE WNK WITH NO LYSINE -RELATED"/>
    <property type="match status" value="1"/>
</dbReference>
<dbReference type="Gene3D" id="1.10.510.10">
    <property type="entry name" value="Transferase(Phosphotransferase) domain 1"/>
    <property type="match status" value="1"/>
</dbReference>
<keyword evidence="12" id="KW-1185">Reference proteome</keyword>
<feature type="domain" description="Protein kinase" evidence="10">
    <location>
        <begin position="65"/>
        <end position="322"/>
    </location>
</feature>
<name>A0A8J5KQS3_ZINOF</name>
<evidence type="ECO:0000256" key="1">
    <source>
        <dbReference type="ARBA" id="ARBA00012513"/>
    </source>
</evidence>
<dbReference type="InterPro" id="IPR000719">
    <property type="entry name" value="Prot_kinase_dom"/>
</dbReference>
<evidence type="ECO:0000256" key="8">
    <source>
        <dbReference type="ARBA" id="ARBA00048679"/>
    </source>
</evidence>
<dbReference type="InterPro" id="IPR024678">
    <property type="entry name" value="Kinase_OSR1/WNK_CCT"/>
</dbReference>
<dbReference type="GO" id="GO:0005524">
    <property type="term" value="F:ATP binding"/>
    <property type="evidence" value="ECO:0007669"/>
    <property type="project" value="UniProtKB-KW"/>
</dbReference>
<dbReference type="Gene3D" id="3.30.200.20">
    <property type="entry name" value="Phosphorylase Kinase, domain 1"/>
    <property type="match status" value="1"/>
</dbReference>
<comment type="catalytic activity">
    <reaction evidence="7">
        <text>L-threonyl-[protein] + ATP = O-phospho-L-threonyl-[protein] + ADP + H(+)</text>
        <dbReference type="Rhea" id="RHEA:46608"/>
        <dbReference type="Rhea" id="RHEA-COMP:11060"/>
        <dbReference type="Rhea" id="RHEA-COMP:11605"/>
        <dbReference type="ChEBI" id="CHEBI:15378"/>
        <dbReference type="ChEBI" id="CHEBI:30013"/>
        <dbReference type="ChEBI" id="CHEBI:30616"/>
        <dbReference type="ChEBI" id="CHEBI:61977"/>
        <dbReference type="ChEBI" id="CHEBI:456216"/>
        <dbReference type="EC" id="2.7.11.1"/>
    </reaction>
</comment>
<evidence type="ECO:0000313" key="11">
    <source>
        <dbReference type="EMBL" id="KAG6488314.1"/>
    </source>
</evidence>
<keyword evidence="3" id="KW-0808">Transferase</keyword>
<dbReference type="GO" id="GO:0004674">
    <property type="term" value="F:protein serine/threonine kinase activity"/>
    <property type="evidence" value="ECO:0007669"/>
    <property type="project" value="UniProtKB-KW"/>
</dbReference>
<dbReference type="SUPFAM" id="SSF56112">
    <property type="entry name" value="Protein kinase-like (PK-like)"/>
    <property type="match status" value="1"/>
</dbReference>
<dbReference type="Proteomes" id="UP000734854">
    <property type="component" value="Unassembled WGS sequence"/>
</dbReference>
<dbReference type="PROSITE" id="PS50011">
    <property type="entry name" value="PROTEIN_KINASE_DOM"/>
    <property type="match status" value="1"/>
</dbReference>
<gene>
    <name evidence="11" type="ORF">ZIOFF_057082</name>
</gene>